<dbReference type="OrthoDB" id="3194665at2"/>
<reference evidence="2 3" key="1">
    <citation type="submission" date="2019-07" db="EMBL/GenBank/DDBJ databases">
        <title>Whole genome shotgun sequence of Deinococcus cellulosilyticus NBRC 106333.</title>
        <authorList>
            <person name="Hosoyama A."/>
            <person name="Uohara A."/>
            <person name="Ohji S."/>
            <person name="Ichikawa N."/>
        </authorList>
    </citation>
    <scope>NUCLEOTIDE SEQUENCE [LARGE SCALE GENOMIC DNA]</scope>
    <source>
        <strain evidence="2 3">NBRC 106333</strain>
    </source>
</reference>
<evidence type="ECO:0000313" key="3">
    <source>
        <dbReference type="Proteomes" id="UP000321306"/>
    </source>
</evidence>
<dbReference type="Gene3D" id="1.25.40.10">
    <property type="entry name" value="Tetratricopeptide repeat domain"/>
    <property type="match status" value="1"/>
</dbReference>
<dbReference type="InterPro" id="IPR029787">
    <property type="entry name" value="Nucleotide_cyclase"/>
</dbReference>
<dbReference type="SUPFAM" id="SSF48452">
    <property type="entry name" value="TPR-like"/>
    <property type="match status" value="1"/>
</dbReference>
<dbReference type="AlphaFoldDB" id="A0A511N5W6"/>
<dbReference type="InterPro" id="IPR049945">
    <property type="entry name" value="AAA_22"/>
</dbReference>
<dbReference type="Pfam" id="PF13401">
    <property type="entry name" value="AAA_22"/>
    <property type="match status" value="1"/>
</dbReference>
<dbReference type="PANTHER" id="PTHR47691:SF3">
    <property type="entry name" value="HTH-TYPE TRANSCRIPTIONAL REGULATOR RV0890C-RELATED"/>
    <property type="match status" value="1"/>
</dbReference>
<keyword evidence="3" id="KW-1185">Reference proteome</keyword>
<dbReference type="GO" id="GO:0016887">
    <property type="term" value="F:ATP hydrolysis activity"/>
    <property type="evidence" value="ECO:0007669"/>
    <property type="project" value="InterPro"/>
</dbReference>
<dbReference type="InterPro" id="IPR000160">
    <property type="entry name" value="GGDEF_dom"/>
</dbReference>
<dbReference type="PROSITE" id="PS50887">
    <property type="entry name" value="GGDEF"/>
    <property type="match status" value="1"/>
</dbReference>
<dbReference type="PANTHER" id="PTHR47691">
    <property type="entry name" value="REGULATOR-RELATED"/>
    <property type="match status" value="1"/>
</dbReference>
<feature type="domain" description="GGDEF" evidence="1">
    <location>
        <begin position="45"/>
        <end position="177"/>
    </location>
</feature>
<proteinExistence type="predicted"/>
<dbReference type="SUPFAM" id="SSF52540">
    <property type="entry name" value="P-loop containing nucleoside triphosphate hydrolases"/>
    <property type="match status" value="2"/>
</dbReference>
<name>A0A511N5W6_DEIC1</name>
<dbReference type="SUPFAM" id="SSF55073">
    <property type="entry name" value="Nucleotide cyclase"/>
    <property type="match status" value="1"/>
</dbReference>
<dbReference type="InterPro" id="IPR027417">
    <property type="entry name" value="P-loop_NTPase"/>
</dbReference>
<sequence>MNHSSNGHLKPEDHLIRDPLTGAYSRGLLEARLNEELSRAQREQGQLTVCLFDIDHFKSVNDAYGHQRGDEVLIHLVKVVQASLRNSDVLFRYGGDEFVLVLPSTGRTQAEIVCQRIVQQVRSQVLEGQPPLKISISLGLAVFPEDASGSRELLQVADERNYIAKRQGRDQFVSSSASSKPDLHFDAQARPLERDHQLTRFHAFVQKVQDLGGGVFRVAGEAGSGRTFFLNRLEQDFQTRNFFTVRLAPSRPLQHRPYGVFQQLEGLEGPVQPGGKGLGRLLWQQARNHSGLAVVVDNMTLLDWASRALLGRLLQEADGLPVAVVYSQGLQETPPVFPAPQRNEMQVVLTPLSRHAVQVWLREVLSWEAPADLIDWIHFASQGLPARVRQVIQTLIDQNMLQRRGTDWLLDAAYRNHTVLLETQEHALSSTLPVPATHFFGREKEWLEVSSLLEHRRLVTLVGPGGIGKTRLSIEVAELRQDQYPDGVWFVALDTLQSPELVASSIARVLGVKEGRRPLLEDLKDHVKKMSALLVLDNFEQVVDAAPVLDEVLAAAPGVQMLITSREKLNLSCEQVFVVPPLGIPDERETITEEEAYQYSALSLFIDRARAVLPSLELTPGHLKAIQKICLQLDGLPLALELAAASVDLFSPEELAEDLQANRLSLLTEGPRNLAERQKTLRNTIDWSYHLLSEAERWVFDRLAVFVGGWSFEAAQAVCSGFGSRFAGRGLSLQSALMKLASKSLIQFQRAQKRFVMLQTIREYALEKLNSQPDVAEVRRAHALHFLSLGEQAETYLVGDGQAQWLEVLQLNQGNLRAALDWMLRHGETLWAMQLCSGIWKFWQFKTHHQEGRERIAQVLQKAQMALLMTRNPEERRQRIVLQSRLQVAAGWLANDQADHSETRRLFHAALQGFREVADRRGIGLALQGTGEVCTNAGDYAQAMEHFEESRQIMQEIGDLEEYAWVTDHLGRCQQVIGQLGAAEESFTLCIQLFRQLKQEWGESIATIHLADVLVRQTKFDQVLDLTGPWIDEQREKKDTSGFVYALALGWSGEARLHLGQLEAAEMDLREAIDTCNTSGFRLTRIPCILVLLLLKKNQKAEARQLLLATCKVVRSFDDPARWLELLIPAVHLALSEKDPVQATHLLSALRRVQDDFEIMPTPVDAFMLKGAQQHLQTQMGQEAFDRHWQESQETPKKQLMLNLETWLSQA</sequence>
<dbReference type="NCBIfam" id="TIGR00254">
    <property type="entry name" value="GGDEF"/>
    <property type="match status" value="1"/>
</dbReference>
<dbReference type="RefSeq" id="WP_146886460.1">
    <property type="nucleotide sequence ID" value="NZ_BJXB01000016.1"/>
</dbReference>
<dbReference type="PRINTS" id="PR00364">
    <property type="entry name" value="DISEASERSIST"/>
</dbReference>
<dbReference type="CDD" id="cd01949">
    <property type="entry name" value="GGDEF"/>
    <property type="match status" value="1"/>
</dbReference>
<dbReference type="Proteomes" id="UP000321306">
    <property type="component" value="Unassembled WGS sequence"/>
</dbReference>
<dbReference type="FunFam" id="3.30.70.270:FF:000001">
    <property type="entry name" value="Diguanylate cyclase domain protein"/>
    <property type="match status" value="1"/>
</dbReference>
<dbReference type="Pfam" id="PF13424">
    <property type="entry name" value="TPR_12"/>
    <property type="match status" value="1"/>
</dbReference>
<organism evidence="2 3">
    <name type="scientific">Deinococcus cellulosilyticus (strain DSM 18568 / NBRC 106333 / KACC 11606 / 5516J-15)</name>
    <dbReference type="NCBI Taxonomy" id="1223518"/>
    <lineage>
        <taxon>Bacteria</taxon>
        <taxon>Thermotogati</taxon>
        <taxon>Deinococcota</taxon>
        <taxon>Deinococci</taxon>
        <taxon>Deinococcales</taxon>
        <taxon>Deinococcaceae</taxon>
        <taxon>Deinococcus</taxon>
    </lineage>
</organism>
<dbReference type="Gene3D" id="3.40.50.300">
    <property type="entry name" value="P-loop containing nucleotide triphosphate hydrolases"/>
    <property type="match status" value="1"/>
</dbReference>
<gene>
    <name evidence="2" type="ORF">DC3_34920</name>
</gene>
<protein>
    <recommendedName>
        <fullName evidence="1">GGDEF domain-containing protein</fullName>
    </recommendedName>
</protein>
<accession>A0A511N5W6</accession>
<evidence type="ECO:0000313" key="2">
    <source>
        <dbReference type="EMBL" id="GEM47857.1"/>
    </source>
</evidence>
<dbReference type="EMBL" id="BJXB01000016">
    <property type="protein sequence ID" value="GEM47857.1"/>
    <property type="molecule type" value="Genomic_DNA"/>
</dbReference>
<dbReference type="Gene3D" id="3.30.70.270">
    <property type="match status" value="1"/>
</dbReference>
<evidence type="ECO:0000259" key="1">
    <source>
        <dbReference type="PROSITE" id="PS50887"/>
    </source>
</evidence>
<dbReference type="InterPro" id="IPR043128">
    <property type="entry name" value="Rev_trsase/Diguanyl_cyclase"/>
</dbReference>
<dbReference type="InterPro" id="IPR011990">
    <property type="entry name" value="TPR-like_helical_dom_sf"/>
</dbReference>
<comment type="caution">
    <text evidence="2">The sequence shown here is derived from an EMBL/GenBank/DDBJ whole genome shotgun (WGS) entry which is preliminary data.</text>
</comment>
<dbReference type="SMART" id="SM00267">
    <property type="entry name" value="GGDEF"/>
    <property type="match status" value="1"/>
</dbReference>
<dbReference type="Pfam" id="PF00990">
    <property type="entry name" value="GGDEF"/>
    <property type="match status" value="1"/>
</dbReference>